<keyword evidence="2" id="KW-1185">Reference proteome</keyword>
<evidence type="ECO:0000313" key="2">
    <source>
        <dbReference type="Proteomes" id="UP001279410"/>
    </source>
</evidence>
<dbReference type="EMBL" id="BRZM01000014">
    <property type="protein sequence ID" value="GLD52422.1"/>
    <property type="molecule type" value="Genomic_DNA"/>
</dbReference>
<dbReference type="SUPFAM" id="SSF48452">
    <property type="entry name" value="TPR-like"/>
    <property type="match status" value="1"/>
</dbReference>
<sequence length="96" mass="10786">MRTCFIGRSKRMLYTELLQLWDESVQAVDAKNWQGALNKLEQISEPTSRTLFNAASAHLALGQLALAMKALDLTIAKDERLAIGFFQRAAVMMQID</sequence>
<dbReference type="GO" id="GO:0042554">
    <property type="term" value="P:superoxide anion generation"/>
    <property type="evidence" value="ECO:0007669"/>
    <property type="project" value="TreeGrafter"/>
</dbReference>
<proteinExistence type="predicted"/>
<dbReference type="InterPro" id="IPR011990">
    <property type="entry name" value="TPR-like_helical_dom_sf"/>
</dbReference>
<dbReference type="PANTHER" id="PTHR15175:SF4">
    <property type="entry name" value="NADPH OXIDASE ACTIVATOR 1"/>
    <property type="match status" value="1"/>
</dbReference>
<dbReference type="Gene3D" id="1.25.40.10">
    <property type="entry name" value="Tetratricopeptide repeat domain"/>
    <property type="match status" value="1"/>
</dbReference>
<comment type="caution">
    <text evidence="1">The sequence shown here is derived from an EMBL/GenBank/DDBJ whole genome shotgun (WGS) entry which is preliminary data.</text>
</comment>
<evidence type="ECO:0000313" key="1">
    <source>
        <dbReference type="EMBL" id="GLD52422.1"/>
    </source>
</evidence>
<dbReference type="Proteomes" id="UP001279410">
    <property type="component" value="Unassembled WGS sequence"/>
</dbReference>
<name>A0AAD3MD45_LATJO</name>
<dbReference type="PANTHER" id="PTHR15175">
    <property type="entry name" value="NEUTROPHIL CYTOSOLIC FACTOR 2, NEUTROPHIL NADPH OXIDASE FACTOR 2"/>
    <property type="match status" value="1"/>
</dbReference>
<protein>
    <submittedName>
        <fullName evidence="1">NADPH oxidase activator 1</fullName>
    </submittedName>
</protein>
<feature type="non-terminal residue" evidence="1">
    <location>
        <position position="1"/>
    </location>
</feature>
<dbReference type="AlphaFoldDB" id="A0AAD3MD45"/>
<accession>A0AAD3MD45</accession>
<gene>
    <name evidence="1" type="ORF">AKAME5_000533000</name>
</gene>
<dbReference type="InterPro" id="IPR051864">
    <property type="entry name" value="NCF2_NOXA1"/>
</dbReference>
<dbReference type="GO" id="GO:0016176">
    <property type="term" value="F:superoxide-generating NADPH oxidase activator activity"/>
    <property type="evidence" value="ECO:0007669"/>
    <property type="project" value="TreeGrafter"/>
</dbReference>
<reference evidence="1" key="1">
    <citation type="submission" date="2022-08" db="EMBL/GenBank/DDBJ databases">
        <title>Genome sequencing of akame (Lates japonicus).</title>
        <authorList>
            <person name="Hashiguchi Y."/>
            <person name="Takahashi H."/>
        </authorList>
    </citation>
    <scope>NUCLEOTIDE SEQUENCE</scope>
    <source>
        <strain evidence="1">Kochi</strain>
    </source>
</reference>
<organism evidence="1 2">
    <name type="scientific">Lates japonicus</name>
    <name type="common">Japanese lates</name>
    <dbReference type="NCBI Taxonomy" id="270547"/>
    <lineage>
        <taxon>Eukaryota</taxon>
        <taxon>Metazoa</taxon>
        <taxon>Chordata</taxon>
        <taxon>Craniata</taxon>
        <taxon>Vertebrata</taxon>
        <taxon>Euteleostomi</taxon>
        <taxon>Actinopterygii</taxon>
        <taxon>Neopterygii</taxon>
        <taxon>Teleostei</taxon>
        <taxon>Neoteleostei</taxon>
        <taxon>Acanthomorphata</taxon>
        <taxon>Carangaria</taxon>
        <taxon>Carangaria incertae sedis</taxon>
        <taxon>Centropomidae</taxon>
        <taxon>Lates</taxon>
    </lineage>
</organism>